<dbReference type="InterPro" id="IPR005311">
    <property type="entry name" value="PBP_dimer"/>
</dbReference>
<dbReference type="EC" id="3.4.16.4" evidence="4"/>
<dbReference type="InterPro" id="IPR012338">
    <property type="entry name" value="Beta-lactam/transpept-like"/>
</dbReference>
<evidence type="ECO:0000259" key="8">
    <source>
        <dbReference type="Pfam" id="PF03717"/>
    </source>
</evidence>
<comment type="catalytic activity">
    <reaction evidence="6">
        <text>Preferential cleavage: (Ac)2-L-Lys-D-Ala-|-D-Ala. Also transpeptidation of peptidyl-alanyl moieties that are N-acyl substituents of D-alanine.</text>
        <dbReference type="EC" id="3.4.16.4"/>
    </reaction>
</comment>
<dbReference type="PANTHER" id="PTHR30627">
    <property type="entry name" value="PEPTIDOGLYCAN D,D-TRANSPEPTIDASE"/>
    <property type="match status" value="1"/>
</dbReference>
<comment type="similarity">
    <text evidence="3">Belongs to the transpeptidase family.</text>
</comment>
<dbReference type="InterPro" id="IPR036138">
    <property type="entry name" value="PBP_dimer_sf"/>
</dbReference>
<evidence type="ECO:0000256" key="4">
    <source>
        <dbReference type="ARBA" id="ARBA00012448"/>
    </source>
</evidence>
<dbReference type="Proteomes" id="UP000040453">
    <property type="component" value="Unassembled WGS sequence"/>
</dbReference>
<dbReference type="InterPro" id="IPR050515">
    <property type="entry name" value="Beta-lactam/transpept"/>
</dbReference>
<evidence type="ECO:0000259" key="7">
    <source>
        <dbReference type="Pfam" id="PF00905"/>
    </source>
</evidence>
<dbReference type="SUPFAM" id="SSF56601">
    <property type="entry name" value="beta-lactamase/transpeptidase-like"/>
    <property type="match status" value="1"/>
</dbReference>
<dbReference type="InterPro" id="IPR007887">
    <property type="entry name" value="MecA_N"/>
</dbReference>
<feature type="domain" description="Penicillin-binding protein transpeptidase" evidence="7">
    <location>
        <begin position="358"/>
        <end position="661"/>
    </location>
</feature>
<comment type="pathway">
    <text evidence="2">Cell wall biogenesis; peptidoglycan biosynthesis.</text>
</comment>
<evidence type="ECO:0000313" key="11">
    <source>
        <dbReference type="Proteomes" id="UP000040453"/>
    </source>
</evidence>
<evidence type="ECO:0000256" key="1">
    <source>
        <dbReference type="ARBA" id="ARBA00004370"/>
    </source>
</evidence>
<dbReference type="RefSeq" id="WP_042530162.1">
    <property type="nucleotide sequence ID" value="NZ_CDGG01000001.1"/>
</dbReference>
<feature type="domain" description="Penicillin-binding protein dimerisation" evidence="8">
    <location>
        <begin position="157"/>
        <end position="320"/>
    </location>
</feature>
<dbReference type="Pfam" id="PF05223">
    <property type="entry name" value="MecA_N"/>
    <property type="match status" value="1"/>
</dbReference>
<organism evidence="10 11">
    <name type="scientific">Oceanobacillus oncorhynchi</name>
    <dbReference type="NCBI Taxonomy" id="545501"/>
    <lineage>
        <taxon>Bacteria</taxon>
        <taxon>Bacillati</taxon>
        <taxon>Bacillota</taxon>
        <taxon>Bacilli</taxon>
        <taxon>Bacillales</taxon>
        <taxon>Bacillaceae</taxon>
        <taxon>Oceanobacillus</taxon>
    </lineage>
</organism>
<evidence type="ECO:0000256" key="2">
    <source>
        <dbReference type="ARBA" id="ARBA00004752"/>
    </source>
</evidence>
<dbReference type="PROSITE" id="PS51257">
    <property type="entry name" value="PROKAR_LIPOPROTEIN"/>
    <property type="match status" value="1"/>
</dbReference>
<dbReference type="GO" id="GO:0046677">
    <property type="term" value="P:response to antibiotic"/>
    <property type="evidence" value="ECO:0007669"/>
    <property type="project" value="InterPro"/>
</dbReference>
<evidence type="ECO:0000259" key="9">
    <source>
        <dbReference type="Pfam" id="PF05223"/>
    </source>
</evidence>
<dbReference type="Gene3D" id="3.90.1310.10">
    <property type="entry name" value="Penicillin-binding protein 2a (Domain 2)"/>
    <property type="match status" value="1"/>
</dbReference>
<keyword evidence="5" id="KW-0472">Membrane</keyword>
<dbReference type="SUPFAM" id="SSF56519">
    <property type="entry name" value="Penicillin binding protein dimerisation domain"/>
    <property type="match status" value="1"/>
</dbReference>
<proteinExistence type="inferred from homology"/>
<name>A0A0A1MND4_9BACI</name>
<dbReference type="InterPro" id="IPR032710">
    <property type="entry name" value="NTF2-like_dom_sf"/>
</dbReference>
<dbReference type="GO" id="GO:0071555">
    <property type="term" value="P:cell wall organization"/>
    <property type="evidence" value="ECO:0007669"/>
    <property type="project" value="TreeGrafter"/>
</dbReference>
<feature type="domain" description="NTF2-like N-terminal transpeptidase" evidence="9">
    <location>
        <begin position="25"/>
        <end position="149"/>
    </location>
</feature>
<dbReference type="GO" id="GO:0009252">
    <property type="term" value="P:peptidoglycan biosynthetic process"/>
    <property type="evidence" value="ECO:0007669"/>
    <property type="project" value="UniProtKB-UniPathway"/>
</dbReference>
<gene>
    <name evidence="10" type="primary">pbp_1</name>
    <name evidence="10" type="ORF">BN997_01000</name>
</gene>
<accession>A0A0A1MND4</accession>
<dbReference type="GO" id="GO:0009002">
    <property type="term" value="F:serine-type D-Ala-D-Ala carboxypeptidase activity"/>
    <property type="evidence" value="ECO:0007669"/>
    <property type="project" value="UniProtKB-EC"/>
</dbReference>
<dbReference type="AlphaFoldDB" id="A0A0A1MND4"/>
<evidence type="ECO:0000256" key="3">
    <source>
        <dbReference type="ARBA" id="ARBA00007171"/>
    </source>
</evidence>
<dbReference type="Gene3D" id="3.40.710.10">
    <property type="entry name" value="DD-peptidase/beta-lactamase superfamily"/>
    <property type="match status" value="1"/>
</dbReference>
<reference evidence="10 11" key="1">
    <citation type="submission" date="2014-11" db="EMBL/GenBank/DDBJ databases">
        <authorList>
            <person name="Urmite Genomes Urmite Genomes"/>
        </authorList>
    </citation>
    <scope>NUCLEOTIDE SEQUENCE [LARGE SCALE GENOMIC DNA]</scope>
    <source>
        <strain evidence="10 11">Oc5</strain>
    </source>
</reference>
<dbReference type="STRING" id="545501.BN997_01000"/>
<evidence type="ECO:0000256" key="5">
    <source>
        <dbReference type="ARBA" id="ARBA00023136"/>
    </source>
</evidence>
<dbReference type="OrthoDB" id="9766847at2"/>
<dbReference type="UniPathway" id="UPA00219"/>
<protein>
    <recommendedName>
        <fullName evidence="4">serine-type D-Ala-D-Ala carboxypeptidase</fullName>
        <ecNumber evidence="4">3.4.16.4</ecNumber>
    </recommendedName>
</protein>
<dbReference type="EMBL" id="CDGG01000001">
    <property type="protein sequence ID" value="CEI81182.1"/>
    <property type="molecule type" value="Genomic_DNA"/>
</dbReference>
<dbReference type="GO" id="GO:0071972">
    <property type="term" value="F:peptidoglycan L,D-transpeptidase activity"/>
    <property type="evidence" value="ECO:0007669"/>
    <property type="project" value="TreeGrafter"/>
</dbReference>
<dbReference type="Gene3D" id="3.10.450.100">
    <property type="entry name" value="NTF2-like, domain 1"/>
    <property type="match status" value="1"/>
</dbReference>
<dbReference type="GO" id="GO:0005886">
    <property type="term" value="C:plasma membrane"/>
    <property type="evidence" value="ECO:0007669"/>
    <property type="project" value="TreeGrafter"/>
</dbReference>
<dbReference type="Pfam" id="PF00905">
    <property type="entry name" value="Transpeptidase"/>
    <property type="match status" value="1"/>
</dbReference>
<sequence>MWKKSLWMILFIALLAGCSEEQTDPTNTLNQYAEAVEEGDYESLYHLFSQETKDTYSEEESALRLGKLYDDIAATDIEINIQQLEEREVANAYDDGIATIPFTVSMNTIAGEISFDYQAELTLIEKEDEEDSWLINWDSGFIFPDLADGGEIRISTNEPERGEILDKNQMPLAINDTVYEFGVIPSELGENEAKREEIARLLGMSVDSINSSIEAEWVEDDLFVPLKTILPDDSDTVQELNAIDGVSYREINGRVYPEGEITAHLVGYLRSVNAEDLEELDPTEYTSSDRIGARGLESLFEEELRGKKGATIQVTKDDGEDVTLAETEAVDGENITVTIDINIQDDVFQGFDEEPGNAAVIDPKTGETLALVSSPSFDPNDILYGTAPNYWADMEEDELQPMLNRSSSTFAPGSVIKPVTGAIGLKNGTIEYDEGIEIDGLQWEDYNVTRVSTSDGPVDLDDALVRSDNIYFAMKAVEMGGDAFVKGLHEFGVGEEFPYTYPVSDSTISNSGELDDNYLLAHTSYGQGEIEMSALHLATTYSAFLNNGDMIQPTLLTDEETGQFWKEGLVTEEQANQIQESLRNVVTEGTGKPAEEADFPISGKTGTAELKLTGEDSGDENSWFVGYPTDDQDLMIAIMVEGTKNNDRSSGVEKATEILMDIKE</sequence>
<dbReference type="InterPro" id="IPR001460">
    <property type="entry name" value="PCN-bd_Tpept"/>
</dbReference>
<dbReference type="Gene3D" id="3.30.1390.30">
    <property type="entry name" value="Penicillin-binding protein 2a, domain 3"/>
    <property type="match status" value="1"/>
</dbReference>
<evidence type="ECO:0000313" key="10">
    <source>
        <dbReference type="EMBL" id="CEI81182.1"/>
    </source>
</evidence>
<keyword evidence="11" id="KW-1185">Reference proteome</keyword>
<dbReference type="Pfam" id="PF03717">
    <property type="entry name" value="PBP_dimer"/>
    <property type="match status" value="1"/>
</dbReference>
<evidence type="ECO:0000256" key="6">
    <source>
        <dbReference type="ARBA" id="ARBA00034000"/>
    </source>
</evidence>
<comment type="subcellular location">
    <subcellularLocation>
        <location evidence="1">Membrane</location>
    </subcellularLocation>
</comment>
<dbReference type="GO" id="GO:0008658">
    <property type="term" value="F:penicillin binding"/>
    <property type="evidence" value="ECO:0007669"/>
    <property type="project" value="InterPro"/>
</dbReference>
<dbReference type="SUPFAM" id="SSF54427">
    <property type="entry name" value="NTF2-like"/>
    <property type="match status" value="1"/>
</dbReference>
<dbReference type="PANTHER" id="PTHR30627:SF25">
    <property type="entry name" value="PENICILLIN-BINDING PROTEIN 3"/>
    <property type="match status" value="1"/>
</dbReference>